<dbReference type="InterPro" id="IPR029057">
    <property type="entry name" value="PRTase-like"/>
</dbReference>
<dbReference type="PANTHER" id="PTHR43340:SF1">
    <property type="entry name" value="HYPOXANTHINE PHOSPHORIBOSYLTRANSFERASE"/>
    <property type="match status" value="1"/>
</dbReference>
<dbReference type="UniPathway" id="UPA00591">
    <property type="reaction ID" value="UER00648"/>
</dbReference>
<dbReference type="InterPro" id="IPR050408">
    <property type="entry name" value="HGPRT"/>
</dbReference>
<dbReference type="EC" id="2.4.2.8" evidence="5 13"/>
<keyword evidence="8 13" id="KW-0808">Transferase</keyword>
<dbReference type="GO" id="GO:0032264">
    <property type="term" value="P:IMP salvage"/>
    <property type="evidence" value="ECO:0007669"/>
    <property type="project" value="UniProtKB-UniPathway"/>
</dbReference>
<evidence type="ECO:0000256" key="7">
    <source>
        <dbReference type="ARBA" id="ARBA00022676"/>
    </source>
</evidence>
<comment type="pathway">
    <text evidence="3 13">Purine metabolism; IMP biosynthesis via salvage pathway; IMP from hypoxanthine: step 1/1.</text>
</comment>
<dbReference type="AlphaFoldDB" id="A0A075AMK3"/>
<evidence type="ECO:0000256" key="2">
    <source>
        <dbReference type="ARBA" id="ARBA00004496"/>
    </source>
</evidence>
<comment type="catalytic activity">
    <reaction evidence="13">
        <text>IMP + diphosphate = hypoxanthine + 5-phospho-alpha-D-ribose 1-diphosphate</text>
        <dbReference type="Rhea" id="RHEA:17973"/>
        <dbReference type="ChEBI" id="CHEBI:17368"/>
        <dbReference type="ChEBI" id="CHEBI:33019"/>
        <dbReference type="ChEBI" id="CHEBI:58017"/>
        <dbReference type="ChEBI" id="CHEBI:58053"/>
        <dbReference type="EC" id="2.4.2.8"/>
    </reaction>
</comment>
<evidence type="ECO:0000256" key="13">
    <source>
        <dbReference type="RuleBase" id="RU364099"/>
    </source>
</evidence>
<keyword evidence="6 13" id="KW-0963">Cytoplasm</keyword>
<sequence length="213" mass="24303">MKQKFEAIEADKVYDKSLFDIPNAYSDSIQSVLIPPGLIRNRVSKLARNIANELPENVEAITLVCVLKGAFRFSSMLMEELVKLTDIPVIMEFIRMKSYHNDVSTGDVQILGELPSNVIKDKFVVVVEDIIDTGKTMKVLCEMLNQLGPYKCLIATLLWKELQTEREVVPHYVGFLIPDVFVIGFGLDYNEFFRDLDAICVINEYGKEKFKIK</sequence>
<dbReference type="InterPro" id="IPR000836">
    <property type="entry name" value="PRTase_dom"/>
</dbReference>
<dbReference type="GO" id="GO:0032263">
    <property type="term" value="P:GMP salvage"/>
    <property type="evidence" value="ECO:0007669"/>
    <property type="project" value="TreeGrafter"/>
</dbReference>
<keyword evidence="10 13" id="KW-0660">Purine salvage</keyword>
<dbReference type="GO" id="GO:0006178">
    <property type="term" value="P:guanine salvage"/>
    <property type="evidence" value="ECO:0007669"/>
    <property type="project" value="TreeGrafter"/>
</dbReference>
<dbReference type="EMBL" id="KE561370">
    <property type="protein sequence ID" value="EPZ30843.1"/>
    <property type="molecule type" value="Genomic_DNA"/>
</dbReference>
<evidence type="ECO:0000256" key="3">
    <source>
        <dbReference type="ARBA" id="ARBA00004669"/>
    </source>
</evidence>
<dbReference type="GO" id="GO:0006166">
    <property type="term" value="P:purine ribonucleoside salvage"/>
    <property type="evidence" value="ECO:0007669"/>
    <property type="project" value="UniProtKB-KW"/>
</dbReference>
<evidence type="ECO:0000313" key="16">
    <source>
        <dbReference type="EMBL" id="RKP20006.1"/>
    </source>
</evidence>
<dbReference type="Proteomes" id="UP000281549">
    <property type="component" value="Unassembled WGS sequence"/>
</dbReference>
<dbReference type="CDD" id="cd06223">
    <property type="entry name" value="PRTases_typeI"/>
    <property type="match status" value="1"/>
</dbReference>
<proteinExistence type="inferred from homology"/>
<keyword evidence="7 13" id="KW-0328">Glycosyltransferase</keyword>
<evidence type="ECO:0000313" key="17">
    <source>
        <dbReference type="Proteomes" id="UP000030755"/>
    </source>
</evidence>
<comment type="subcellular location">
    <subcellularLocation>
        <location evidence="2 13">Cytoplasm</location>
    </subcellularLocation>
</comment>
<dbReference type="HOGENOM" id="CLU_073615_3_0_1"/>
<accession>A0A075AMK3</accession>
<dbReference type="Gene3D" id="3.40.50.2020">
    <property type="match status" value="1"/>
</dbReference>
<comment type="similarity">
    <text evidence="4 13">Belongs to the purine/pyrimidine phosphoribosyltransferase family.</text>
</comment>
<dbReference type="SUPFAM" id="SSF53271">
    <property type="entry name" value="PRTase-like"/>
    <property type="match status" value="1"/>
</dbReference>
<evidence type="ECO:0000256" key="8">
    <source>
        <dbReference type="ARBA" id="ARBA00022679"/>
    </source>
</evidence>
<evidence type="ECO:0000313" key="15">
    <source>
        <dbReference type="EMBL" id="EPZ30843.1"/>
    </source>
</evidence>
<dbReference type="PANTHER" id="PTHR43340">
    <property type="entry name" value="HYPOXANTHINE-GUANINE PHOSPHORIBOSYLTRANSFERASE"/>
    <property type="match status" value="1"/>
</dbReference>
<comment type="cofactor">
    <cofactor evidence="1 13">
        <name>Mg(2+)</name>
        <dbReference type="ChEBI" id="CHEBI:18420"/>
    </cofactor>
</comment>
<keyword evidence="12 13" id="KW-0460">Magnesium</keyword>
<gene>
    <name evidence="15" type="ORF">O9G_003078</name>
    <name evidence="16" type="ORF">ROZALSC1DRAFT_28456</name>
</gene>
<dbReference type="GO" id="GO:0046100">
    <property type="term" value="P:hypoxanthine metabolic process"/>
    <property type="evidence" value="ECO:0007669"/>
    <property type="project" value="TreeGrafter"/>
</dbReference>
<evidence type="ECO:0000256" key="9">
    <source>
        <dbReference type="ARBA" id="ARBA00022723"/>
    </source>
</evidence>
<evidence type="ECO:0000256" key="11">
    <source>
        <dbReference type="ARBA" id="ARBA00022741"/>
    </source>
</evidence>
<dbReference type="GO" id="GO:0000287">
    <property type="term" value="F:magnesium ion binding"/>
    <property type="evidence" value="ECO:0007669"/>
    <property type="project" value="TreeGrafter"/>
</dbReference>
<dbReference type="GO" id="GO:0004422">
    <property type="term" value="F:hypoxanthine phosphoribosyltransferase activity"/>
    <property type="evidence" value="ECO:0007669"/>
    <property type="project" value="InterPro"/>
</dbReference>
<dbReference type="NCBIfam" id="TIGR01203">
    <property type="entry name" value="HGPRTase"/>
    <property type="match status" value="1"/>
</dbReference>
<dbReference type="OMA" id="MQWRVAP"/>
<dbReference type="STRING" id="988480.A0A075AMK3"/>
<dbReference type="GO" id="GO:0000166">
    <property type="term" value="F:nucleotide binding"/>
    <property type="evidence" value="ECO:0007669"/>
    <property type="project" value="UniProtKB-KW"/>
</dbReference>
<protein>
    <recommendedName>
        <fullName evidence="5 13">Hypoxanthine phosphoribosyltransferase</fullName>
        <ecNumber evidence="5 13">2.4.2.8</ecNumber>
    </recommendedName>
</protein>
<evidence type="ECO:0000256" key="4">
    <source>
        <dbReference type="ARBA" id="ARBA00008391"/>
    </source>
</evidence>
<keyword evidence="11 13" id="KW-0547">Nucleotide-binding</keyword>
<evidence type="ECO:0000256" key="5">
    <source>
        <dbReference type="ARBA" id="ARBA00011895"/>
    </source>
</evidence>
<name>A0A075AMK3_ROZAC</name>
<evidence type="ECO:0000259" key="14">
    <source>
        <dbReference type="Pfam" id="PF00156"/>
    </source>
</evidence>
<evidence type="ECO:0000256" key="10">
    <source>
        <dbReference type="ARBA" id="ARBA00022726"/>
    </source>
</evidence>
<dbReference type="OrthoDB" id="9449045at2759"/>
<feature type="domain" description="Phosphoribosyltransferase" evidence="14">
    <location>
        <begin position="42"/>
        <end position="189"/>
    </location>
</feature>
<evidence type="ECO:0000313" key="18">
    <source>
        <dbReference type="Proteomes" id="UP000281549"/>
    </source>
</evidence>
<reference evidence="18" key="2">
    <citation type="journal article" date="2018" name="Nat. Microbiol.">
        <title>Leveraging single-cell genomics to expand the fungal tree of life.</title>
        <authorList>
            <person name="Ahrendt S.R."/>
            <person name="Quandt C.A."/>
            <person name="Ciobanu D."/>
            <person name="Clum A."/>
            <person name="Salamov A."/>
            <person name="Andreopoulos B."/>
            <person name="Cheng J.F."/>
            <person name="Woyke T."/>
            <person name="Pelin A."/>
            <person name="Henrissat B."/>
            <person name="Reynolds N.K."/>
            <person name="Benny G.L."/>
            <person name="Smith M.E."/>
            <person name="James T.Y."/>
            <person name="Grigoriev I.V."/>
        </authorList>
    </citation>
    <scope>NUCLEOTIDE SEQUENCE [LARGE SCALE GENOMIC DNA]</scope>
    <source>
        <strain evidence="18">CSF55</strain>
    </source>
</reference>
<dbReference type="Proteomes" id="UP000030755">
    <property type="component" value="Unassembled WGS sequence"/>
</dbReference>
<keyword evidence="17" id="KW-1185">Reference proteome</keyword>
<evidence type="ECO:0000256" key="12">
    <source>
        <dbReference type="ARBA" id="ARBA00022842"/>
    </source>
</evidence>
<dbReference type="InterPro" id="IPR005904">
    <property type="entry name" value="Hxn_phspho_trans"/>
</dbReference>
<evidence type="ECO:0000256" key="6">
    <source>
        <dbReference type="ARBA" id="ARBA00022490"/>
    </source>
</evidence>
<dbReference type="Pfam" id="PF00156">
    <property type="entry name" value="Pribosyltran"/>
    <property type="match status" value="1"/>
</dbReference>
<organism evidence="15 17">
    <name type="scientific">Rozella allomycis (strain CSF55)</name>
    <dbReference type="NCBI Taxonomy" id="988480"/>
    <lineage>
        <taxon>Eukaryota</taxon>
        <taxon>Fungi</taxon>
        <taxon>Fungi incertae sedis</taxon>
        <taxon>Cryptomycota</taxon>
        <taxon>Cryptomycota incertae sedis</taxon>
        <taxon>Rozella</taxon>
    </lineage>
</organism>
<keyword evidence="9 13" id="KW-0479">Metal-binding</keyword>
<reference evidence="15 17" key="1">
    <citation type="journal article" date="2013" name="Curr. Biol.">
        <title>Shared signatures of parasitism and phylogenomics unite Cryptomycota and microsporidia.</title>
        <authorList>
            <person name="James T.Y."/>
            <person name="Pelin A."/>
            <person name="Bonen L."/>
            <person name="Ahrendt S."/>
            <person name="Sain D."/>
            <person name="Corradi N."/>
            <person name="Stajich J.E."/>
        </authorList>
    </citation>
    <scope>NUCLEOTIDE SEQUENCE [LARGE SCALE GENOMIC DNA]</scope>
    <source>
        <strain evidence="15">CSF55</strain>
        <strain evidence="15">CSF55</strain>
    </source>
</reference>
<evidence type="ECO:0000256" key="1">
    <source>
        <dbReference type="ARBA" id="ARBA00001946"/>
    </source>
</evidence>
<reference evidence="16" key="3">
    <citation type="submission" date="2018-08" db="EMBL/GenBank/DDBJ databases">
        <title>Leveraging single-cell genomics to expand the Fungal Tree of Life.</title>
        <authorList>
            <consortium name="DOE Joint Genome Institute"/>
            <person name="Ahrendt S.R."/>
            <person name="Quandt C.A."/>
            <person name="Ciobanu D."/>
            <person name="Clum A."/>
            <person name="Salamov A."/>
            <person name="Andreopoulos B."/>
            <person name="Cheng J.-F."/>
            <person name="Woyke T."/>
            <person name="Pelin A."/>
            <person name="Henrissat B."/>
            <person name="Reynolds N."/>
            <person name="Benny G.L."/>
            <person name="Smith M.E."/>
            <person name="James T.Y."/>
            <person name="Grigoriev I.V."/>
        </authorList>
    </citation>
    <scope>NUCLEOTIDE SEQUENCE</scope>
    <source>
        <strain evidence="16">CSF55</strain>
    </source>
</reference>
<dbReference type="EMBL" id="ML005126">
    <property type="protein sequence ID" value="RKP20006.1"/>
    <property type="molecule type" value="Genomic_DNA"/>
</dbReference>
<dbReference type="GO" id="GO:0005829">
    <property type="term" value="C:cytosol"/>
    <property type="evidence" value="ECO:0007669"/>
    <property type="project" value="TreeGrafter"/>
</dbReference>